<dbReference type="eggNOG" id="COG1309">
    <property type="taxonomic scope" value="Bacteria"/>
</dbReference>
<dbReference type="STRING" id="521096.Tpau_3682"/>
<protein>
    <submittedName>
        <fullName evidence="6">Transcriptional regulator, TetR family</fullName>
    </submittedName>
</protein>
<dbReference type="InterPro" id="IPR009057">
    <property type="entry name" value="Homeodomain-like_sf"/>
</dbReference>
<dbReference type="InterPro" id="IPR001647">
    <property type="entry name" value="HTH_TetR"/>
</dbReference>
<evidence type="ECO:0000256" key="1">
    <source>
        <dbReference type="ARBA" id="ARBA00023015"/>
    </source>
</evidence>
<gene>
    <name evidence="6" type="ordered locus">Tpau_3682</name>
</gene>
<dbReference type="Proteomes" id="UP000001213">
    <property type="component" value="Chromosome"/>
</dbReference>
<dbReference type="KEGG" id="tpr:Tpau_3682"/>
<dbReference type="SUPFAM" id="SSF46689">
    <property type="entry name" value="Homeodomain-like"/>
    <property type="match status" value="1"/>
</dbReference>
<organism evidence="6 7">
    <name type="scientific">Tsukamurella paurometabola (strain ATCC 8368 / DSM 20162 / CCUG 35730 / CIP 100753 / JCM 10117 / KCTC 9821 / NBRC 16120 / NCIMB 702349 / NCTC 13040)</name>
    <name type="common">Corynebacterium paurometabolum</name>
    <dbReference type="NCBI Taxonomy" id="521096"/>
    <lineage>
        <taxon>Bacteria</taxon>
        <taxon>Bacillati</taxon>
        <taxon>Actinomycetota</taxon>
        <taxon>Actinomycetes</taxon>
        <taxon>Mycobacteriales</taxon>
        <taxon>Tsukamurellaceae</taxon>
        <taxon>Tsukamurella</taxon>
    </lineage>
</organism>
<evidence type="ECO:0000256" key="3">
    <source>
        <dbReference type="ARBA" id="ARBA00023163"/>
    </source>
</evidence>
<dbReference type="PANTHER" id="PTHR30055">
    <property type="entry name" value="HTH-TYPE TRANSCRIPTIONAL REGULATOR RUTR"/>
    <property type="match status" value="1"/>
</dbReference>
<dbReference type="RefSeq" id="WP_013128256.1">
    <property type="nucleotide sequence ID" value="NC_014158.1"/>
</dbReference>
<feature type="DNA-binding region" description="H-T-H motif" evidence="4">
    <location>
        <begin position="40"/>
        <end position="59"/>
    </location>
</feature>
<dbReference type="InterPro" id="IPR050109">
    <property type="entry name" value="HTH-type_TetR-like_transc_reg"/>
</dbReference>
<dbReference type="Gene3D" id="1.10.357.10">
    <property type="entry name" value="Tetracycline Repressor, domain 2"/>
    <property type="match status" value="1"/>
</dbReference>
<evidence type="ECO:0000313" key="6">
    <source>
        <dbReference type="EMBL" id="ADG80260.1"/>
    </source>
</evidence>
<keyword evidence="2 4" id="KW-0238">DNA-binding</keyword>
<accession>D5UY23</accession>
<evidence type="ECO:0000259" key="5">
    <source>
        <dbReference type="PROSITE" id="PS50977"/>
    </source>
</evidence>
<dbReference type="GO" id="GO:0000976">
    <property type="term" value="F:transcription cis-regulatory region binding"/>
    <property type="evidence" value="ECO:0007669"/>
    <property type="project" value="TreeGrafter"/>
</dbReference>
<dbReference type="AlphaFoldDB" id="D5UY23"/>
<keyword evidence="7" id="KW-1185">Reference proteome</keyword>
<sequence>MSTTTGSRRRAEHLGPERRRPQVLDAALEIAARDGLAAVTIGTVADRLQVTRPVIYSCFPDRVALITELLDRETEKMMAYVLTSLHNAHGEDPERAFIIGVQGLLAAVNERADTWQLLFSGITDPEVVHRVQGARATLAKQAEDWIRPALIRWWDMQDLDQKLPMLMELFVSACEAAVRTMLADRPDDAGPQWRGDSDRIGEFYGSAIYRAFHGA</sequence>
<dbReference type="EMBL" id="CP001966">
    <property type="protein sequence ID" value="ADG80260.1"/>
    <property type="molecule type" value="Genomic_DNA"/>
</dbReference>
<evidence type="ECO:0000256" key="4">
    <source>
        <dbReference type="PROSITE-ProRule" id="PRU00335"/>
    </source>
</evidence>
<keyword evidence="3" id="KW-0804">Transcription</keyword>
<name>D5UY23_TSUPD</name>
<dbReference type="Pfam" id="PF00440">
    <property type="entry name" value="TetR_N"/>
    <property type="match status" value="1"/>
</dbReference>
<dbReference type="PROSITE" id="PS50977">
    <property type="entry name" value="HTH_TETR_2"/>
    <property type="match status" value="1"/>
</dbReference>
<dbReference type="GO" id="GO:0003700">
    <property type="term" value="F:DNA-binding transcription factor activity"/>
    <property type="evidence" value="ECO:0007669"/>
    <property type="project" value="TreeGrafter"/>
</dbReference>
<dbReference type="PANTHER" id="PTHR30055:SF234">
    <property type="entry name" value="HTH-TYPE TRANSCRIPTIONAL REGULATOR BETI"/>
    <property type="match status" value="1"/>
</dbReference>
<feature type="domain" description="HTH tetR-type" evidence="5">
    <location>
        <begin position="17"/>
        <end position="77"/>
    </location>
</feature>
<reference evidence="7" key="1">
    <citation type="submission" date="2010-03" db="EMBL/GenBank/DDBJ databases">
        <title>The complete chromosome of Tsukamurella paurometabola DSM 20162.</title>
        <authorList>
            <consortium name="US DOE Joint Genome Institute (JGI-PGF)"/>
            <person name="Lucas S."/>
            <person name="Copeland A."/>
            <person name="Lapidus A."/>
            <person name="Glavina del Rio T."/>
            <person name="Dalin E."/>
            <person name="Tice H."/>
            <person name="Bruce D."/>
            <person name="Goodwin L."/>
            <person name="Pitluck S."/>
            <person name="Kyrpides N."/>
            <person name="Mavromatis K."/>
            <person name="Ivanova N."/>
            <person name="Mikhailova N."/>
            <person name="Munk A.C."/>
            <person name="Brettin T."/>
            <person name="Detter J.C."/>
            <person name="Tapia R."/>
            <person name="Han C."/>
            <person name="Larimer F."/>
            <person name="Land M."/>
            <person name="Hauser L."/>
            <person name="Markowitz V."/>
            <person name="Cheng J.-F."/>
            <person name="Hugenholtz P."/>
            <person name="Woyke T."/>
            <person name="Wu D."/>
            <person name="Jando M."/>
            <person name="Brambilla E."/>
            <person name="Klenk H.-P."/>
            <person name="Eisen J.A."/>
        </authorList>
    </citation>
    <scope>NUCLEOTIDE SEQUENCE [LARGE SCALE GENOMIC DNA]</scope>
    <source>
        <strain evidence="7">ATCC 8368 / DSM 20162 / CCUG 35730 / CIP 100753 / JCM 10117 / KCTC 9821 / NBRC 16120 / NCIMB 702349 / NCTC 13040</strain>
    </source>
</reference>
<reference evidence="6 7" key="2">
    <citation type="journal article" date="2011" name="Stand. Genomic Sci.">
        <title>Complete genome sequence of Tsukamurella paurometabola type strain (no. 33).</title>
        <authorList>
            <person name="Munk A.C."/>
            <person name="Lapidus A."/>
            <person name="Lucas S."/>
            <person name="Nolan M."/>
            <person name="Tice H."/>
            <person name="Cheng J.F."/>
            <person name="Del Rio T.G."/>
            <person name="Goodwin L."/>
            <person name="Pitluck S."/>
            <person name="Liolios K."/>
            <person name="Huntemann M."/>
            <person name="Ivanova N."/>
            <person name="Mavromatis K."/>
            <person name="Mikhailova N."/>
            <person name="Pati A."/>
            <person name="Chen A."/>
            <person name="Palaniappan K."/>
            <person name="Tapia R."/>
            <person name="Han C."/>
            <person name="Land M."/>
            <person name="Hauser L."/>
            <person name="Chang Y.J."/>
            <person name="Jeffries C.D."/>
            <person name="Brettin T."/>
            <person name="Yasawong M."/>
            <person name="Brambilla E.M."/>
            <person name="Rohde M."/>
            <person name="Sikorski J."/>
            <person name="Goker M."/>
            <person name="Detter J.C."/>
            <person name="Woyke T."/>
            <person name="Bristow J."/>
            <person name="Eisen J.A."/>
            <person name="Markowitz V."/>
            <person name="Hugenholtz P."/>
            <person name="Kyrpides N.C."/>
            <person name="Klenk H.P."/>
        </authorList>
    </citation>
    <scope>NUCLEOTIDE SEQUENCE [LARGE SCALE GENOMIC DNA]</scope>
    <source>
        <strain evidence="7">ATCC 8368 / DSM 20162 / CCUG 35730 / CIP 100753 / JCM 10117 / KCTC 9821 / NBRC 16120 / NCIMB 702349 / NCTC 13040</strain>
    </source>
</reference>
<proteinExistence type="predicted"/>
<dbReference type="HOGENOM" id="CLU_069356_33_0_11"/>
<evidence type="ECO:0000313" key="7">
    <source>
        <dbReference type="Proteomes" id="UP000001213"/>
    </source>
</evidence>
<evidence type="ECO:0000256" key="2">
    <source>
        <dbReference type="ARBA" id="ARBA00023125"/>
    </source>
</evidence>
<keyword evidence="1" id="KW-0805">Transcription regulation</keyword>